<accession>A0AAV5KGC6</accession>
<protein>
    <submittedName>
        <fullName evidence="1">Uncharacterized protein</fullName>
    </submittedName>
</protein>
<organism evidence="1 2">
    <name type="scientific">Rubroshorea leprosula</name>
    <dbReference type="NCBI Taxonomy" id="152421"/>
    <lineage>
        <taxon>Eukaryota</taxon>
        <taxon>Viridiplantae</taxon>
        <taxon>Streptophyta</taxon>
        <taxon>Embryophyta</taxon>
        <taxon>Tracheophyta</taxon>
        <taxon>Spermatophyta</taxon>
        <taxon>Magnoliopsida</taxon>
        <taxon>eudicotyledons</taxon>
        <taxon>Gunneridae</taxon>
        <taxon>Pentapetalae</taxon>
        <taxon>rosids</taxon>
        <taxon>malvids</taxon>
        <taxon>Malvales</taxon>
        <taxon>Dipterocarpaceae</taxon>
        <taxon>Rubroshorea</taxon>
    </lineage>
</organism>
<keyword evidence="2" id="KW-1185">Reference proteome</keyword>
<proteinExistence type="predicted"/>
<reference evidence="1 2" key="1">
    <citation type="journal article" date="2021" name="Commun. Biol.">
        <title>The genome of Shorea leprosula (Dipterocarpaceae) highlights the ecological relevance of drought in aseasonal tropical rainforests.</title>
        <authorList>
            <person name="Ng K.K.S."/>
            <person name="Kobayashi M.J."/>
            <person name="Fawcett J.A."/>
            <person name="Hatakeyama M."/>
            <person name="Paape T."/>
            <person name="Ng C.H."/>
            <person name="Ang C.C."/>
            <person name="Tnah L.H."/>
            <person name="Lee C.T."/>
            <person name="Nishiyama T."/>
            <person name="Sese J."/>
            <person name="O'Brien M.J."/>
            <person name="Copetti D."/>
            <person name="Mohd Noor M.I."/>
            <person name="Ong R.C."/>
            <person name="Putra M."/>
            <person name="Sireger I.Z."/>
            <person name="Indrioko S."/>
            <person name="Kosugi Y."/>
            <person name="Izuno A."/>
            <person name="Isagi Y."/>
            <person name="Lee S.L."/>
            <person name="Shimizu K.K."/>
        </authorList>
    </citation>
    <scope>NUCLEOTIDE SEQUENCE [LARGE SCALE GENOMIC DNA]</scope>
    <source>
        <strain evidence="1">214</strain>
    </source>
</reference>
<comment type="caution">
    <text evidence="1">The sequence shown here is derived from an EMBL/GenBank/DDBJ whole genome shotgun (WGS) entry which is preliminary data.</text>
</comment>
<gene>
    <name evidence="1" type="ORF">SLEP1_g33354</name>
</gene>
<evidence type="ECO:0000313" key="2">
    <source>
        <dbReference type="Proteomes" id="UP001054252"/>
    </source>
</evidence>
<sequence>MRQAPASQVCVNGFIGLLWTSLEELILIKVIVKQIFTITLT</sequence>
<name>A0AAV5KGC6_9ROSI</name>
<evidence type="ECO:0000313" key="1">
    <source>
        <dbReference type="EMBL" id="GKV23649.1"/>
    </source>
</evidence>
<dbReference type="EMBL" id="BPVZ01000063">
    <property type="protein sequence ID" value="GKV23649.1"/>
    <property type="molecule type" value="Genomic_DNA"/>
</dbReference>
<dbReference type="Proteomes" id="UP001054252">
    <property type="component" value="Unassembled WGS sequence"/>
</dbReference>
<dbReference type="AlphaFoldDB" id="A0AAV5KGC6"/>